<dbReference type="SMART" id="SM00355">
    <property type="entry name" value="ZnF_C2H2"/>
    <property type="match status" value="4"/>
</dbReference>
<keyword evidence="6" id="KW-0302">Gap protein</keyword>
<keyword evidence="8" id="KW-0677">Repeat</keyword>
<dbReference type="PANTHER" id="PTHR24392">
    <property type="entry name" value="ZINC FINGER PROTEIN"/>
    <property type="match status" value="1"/>
</dbReference>
<evidence type="ECO:0000259" key="13">
    <source>
        <dbReference type="SMART" id="SM00355"/>
    </source>
</evidence>
<sequence length="316" mass="37219">METVTCASCVGFVSNYVNFEATCKGTEEKINLYRESQQDEYVIKLSDVLTFLGEGIWYNNENIKKEGPDDNLNGFMGVHVKEVETFKCDMCEYQSKRKGTLNRHLLFHKDISEVQTFKCKMCEFQTRYKRSLKKHSLLHKDISEVQMFKCEMCEYQTRYKRSLKKHVLRHKDSSKVQVFKCEMCEFQTRYKRSLKKTLATSQGHFRSANIFHPTMESVTCASCMRIVNSYCNFEAICKGTEEKINLYREIQQDEYIIKLSNVLTFLGEGIWYNNENIKQEGPHDNLEYSFMGVDVKEEVELLDLDEKCKQKKGRNF</sequence>
<evidence type="ECO:0000313" key="14">
    <source>
        <dbReference type="EMBL" id="KAJ8973228.1"/>
    </source>
</evidence>
<organism evidence="14 15">
    <name type="scientific">Molorchus minor</name>
    <dbReference type="NCBI Taxonomy" id="1323400"/>
    <lineage>
        <taxon>Eukaryota</taxon>
        <taxon>Metazoa</taxon>
        <taxon>Ecdysozoa</taxon>
        <taxon>Arthropoda</taxon>
        <taxon>Hexapoda</taxon>
        <taxon>Insecta</taxon>
        <taxon>Pterygota</taxon>
        <taxon>Neoptera</taxon>
        <taxon>Endopterygota</taxon>
        <taxon>Coleoptera</taxon>
        <taxon>Polyphaga</taxon>
        <taxon>Cucujiformia</taxon>
        <taxon>Chrysomeloidea</taxon>
        <taxon>Cerambycidae</taxon>
        <taxon>Lamiinae</taxon>
        <taxon>Monochamini</taxon>
        <taxon>Molorchus</taxon>
    </lineage>
</organism>
<evidence type="ECO:0000256" key="2">
    <source>
        <dbReference type="ARBA" id="ARBA00004123"/>
    </source>
</evidence>
<evidence type="ECO:0000256" key="11">
    <source>
        <dbReference type="ARBA" id="ARBA00023125"/>
    </source>
</evidence>
<name>A0ABQ9J5H0_9CUCU</name>
<evidence type="ECO:0000256" key="1">
    <source>
        <dbReference type="ARBA" id="ARBA00003983"/>
    </source>
</evidence>
<evidence type="ECO:0000256" key="12">
    <source>
        <dbReference type="ARBA" id="ARBA00023242"/>
    </source>
</evidence>
<keyword evidence="15" id="KW-1185">Reference proteome</keyword>
<dbReference type="InterPro" id="IPR013087">
    <property type="entry name" value="Znf_C2H2_type"/>
</dbReference>
<feature type="domain" description="C2H2-type" evidence="13">
    <location>
        <begin position="179"/>
        <end position="204"/>
    </location>
</feature>
<dbReference type="InterPro" id="IPR036236">
    <property type="entry name" value="Znf_C2H2_sf"/>
</dbReference>
<comment type="subcellular location">
    <subcellularLocation>
        <location evidence="2">Nucleus</location>
    </subcellularLocation>
</comment>
<dbReference type="Gene3D" id="3.30.160.60">
    <property type="entry name" value="Classic Zinc Finger"/>
    <property type="match status" value="2"/>
</dbReference>
<keyword evidence="9" id="KW-0863">Zinc-finger</keyword>
<dbReference type="Proteomes" id="UP001162164">
    <property type="component" value="Unassembled WGS sequence"/>
</dbReference>
<gene>
    <name evidence="14" type="ORF">NQ317_004138</name>
</gene>
<feature type="domain" description="C2H2-type" evidence="13">
    <location>
        <begin position="148"/>
        <end position="170"/>
    </location>
</feature>
<feature type="domain" description="C2H2-type" evidence="13">
    <location>
        <begin position="117"/>
        <end position="139"/>
    </location>
</feature>
<dbReference type="PANTHER" id="PTHR24392:SF49">
    <property type="entry name" value="PROTEIN HUNCHBACK"/>
    <property type="match status" value="1"/>
</dbReference>
<evidence type="ECO:0000256" key="8">
    <source>
        <dbReference type="ARBA" id="ARBA00022737"/>
    </source>
</evidence>
<dbReference type="SUPFAM" id="SSF57667">
    <property type="entry name" value="beta-beta-alpha zinc fingers"/>
    <property type="match status" value="1"/>
</dbReference>
<reference evidence="14" key="1">
    <citation type="journal article" date="2023" name="Insect Mol. Biol.">
        <title>Genome sequencing provides insights into the evolution of gene families encoding plant cell wall-degrading enzymes in longhorned beetles.</title>
        <authorList>
            <person name="Shin N.R."/>
            <person name="Okamura Y."/>
            <person name="Kirsch R."/>
            <person name="Pauchet Y."/>
        </authorList>
    </citation>
    <scope>NUCLEOTIDE SEQUENCE</scope>
    <source>
        <strain evidence="14">MMC_N1</strain>
    </source>
</reference>
<evidence type="ECO:0000256" key="4">
    <source>
        <dbReference type="ARBA" id="ARBA00013638"/>
    </source>
</evidence>
<comment type="caution">
    <text evidence="14">The sequence shown here is derived from an EMBL/GenBank/DDBJ whole genome shotgun (WGS) entry which is preliminary data.</text>
</comment>
<dbReference type="EMBL" id="JAPWTJ010001212">
    <property type="protein sequence ID" value="KAJ8973228.1"/>
    <property type="molecule type" value="Genomic_DNA"/>
</dbReference>
<keyword evidence="12" id="KW-0539">Nucleus</keyword>
<proteinExistence type="inferred from homology"/>
<evidence type="ECO:0000256" key="6">
    <source>
        <dbReference type="ARBA" id="ARBA00022492"/>
    </source>
</evidence>
<comment type="similarity">
    <text evidence="3">Belongs to the hunchback C2H2-type zinc-finger protein family.</text>
</comment>
<evidence type="ECO:0000256" key="5">
    <source>
        <dbReference type="ARBA" id="ARBA00022473"/>
    </source>
</evidence>
<evidence type="ECO:0000256" key="9">
    <source>
        <dbReference type="ARBA" id="ARBA00022771"/>
    </source>
</evidence>
<feature type="domain" description="C2H2-type" evidence="13">
    <location>
        <begin position="86"/>
        <end position="108"/>
    </location>
</feature>
<evidence type="ECO:0000256" key="7">
    <source>
        <dbReference type="ARBA" id="ARBA00022723"/>
    </source>
</evidence>
<accession>A0ABQ9J5H0</accession>
<keyword evidence="5" id="KW-0217">Developmental protein</keyword>
<evidence type="ECO:0000256" key="10">
    <source>
        <dbReference type="ARBA" id="ARBA00022833"/>
    </source>
</evidence>
<evidence type="ECO:0000256" key="3">
    <source>
        <dbReference type="ARBA" id="ARBA00007746"/>
    </source>
</evidence>
<comment type="function">
    <text evidence="1">Gap class segmentation protein that controls development of head structures.</text>
</comment>
<evidence type="ECO:0000313" key="15">
    <source>
        <dbReference type="Proteomes" id="UP001162164"/>
    </source>
</evidence>
<keyword evidence="10" id="KW-0862">Zinc</keyword>
<keyword evidence="11" id="KW-0238">DNA-binding</keyword>
<keyword evidence="7" id="KW-0479">Metal-binding</keyword>
<protein>
    <recommendedName>
        <fullName evidence="4">Protein hunchback</fullName>
    </recommendedName>
</protein>